<evidence type="ECO:0000256" key="1">
    <source>
        <dbReference type="ARBA" id="ARBA00007261"/>
    </source>
</evidence>
<evidence type="ECO:0000313" key="6">
    <source>
        <dbReference type="EMBL" id="MBR0552389.1"/>
    </source>
</evidence>
<dbReference type="Pfam" id="PF00675">
    <property type="entry name" value="Peptidase_M16"/>
    <property type="match status" value="2"/>
</dbReference>
<dbReference type="Proteomes" id="UP000676996">
    <property type="component" value="Unassembled WGS sequence"/>
</dbReference>
<dbReference type="GO" id="GO:0046872">
    <property type="term" value="F:metal ion binding"/>
    <property type="evidence" value="ECO:0007669"/>
    <property type="project" value="InterPro"/>
</dbReference>
<feature type="domain" description="Peptidase M16 N-terminal" evidence="4">
    <location>
        <begin position="532"/>
        <end position="663"/>
    </location>
</feature>
<feature type="domain" description="Peptidase M16 N-terminal" evidence="4">
    <location>
        <begin position="57"/>
        <end position="171"/>
    </location>
</feature>
<dbReference type="InterPro" id="IPR050361">
    <property type="entry name" value="MPP/UQCRC_Complex"/>
</dbReference>
<accession>A0A8T4IJ87</accession>
<comment type="caution">
    <text evidence="6">The sequence shown here is derived from an EMBL/GenBank/DDBJ whole genome shotgun (WGS) entry which is preliminary data.</text>
</comment>
<keyword evidence="2" id="KW-0645">Protease</keyword>
<keyword evidence="3" id="KW-0732">Signal</keyword>
<dbReference type="PANTHER" id="PTHR11851">
    <property type="entry name" value="METALLOPROTEASE"/>
    <property type="match status" value="1"/>
</dbReference>
<dbReference type="AlphaFoldDB" id="A0A8T4IJ87"/>
<evidence type="ECO:0000256" key="3">
    <source>
        <dbReference type="SAM" id="SignalP"/>
    </source>
</evidence>
<dbReference type="Gene3D" id="3.30.830.10">
    <property type="entry name" value="Metalloenzyme, LuxS/M16 peptidase-like"/>
    <property type="match status" value="4"/>
</dbReference>
<feature type="chain" id="PRO_5035760371" evidence="3">
    <location>
        <begin position="22"/>
        <end position="953"/>
    </location>
</feature>
<evidence type="ECO:0000313" key="7">
    <source>
        <dbReference type="Proteomes" id="UP000676996"/>
    </source>
</evidence>
<evidence type="ECO:0000259" key="4">
    <source>
        <dbReference type="Pfam" id="PF00675"/>
    </source>
</evidence>
<reference evidence="6" key="1">
    <citation type="submission" date="2021-04" db="EMBL/GenBank/DDBJ databases">
        <title>Ouciella asimina sp. nov., isolated from the surface seawater in the hydrothermal field of Okinawa Trough.</title>
        <authorList>
            <person name="Shuang W."/>
        </authorList>
    </citation>
    <scope>NUCLEOTIDE SEQUENCE</scope>
    <source>
        <strain evidence="6">LXI357</strain>
    </source>
</reference>
<dbReference type="GO" id="GO:0008237">
    <property type="term" value="F:metallopeptidase activity"/>
    <property type="evidence" value="ECO:0007669"/>
    <property type="project" value="UniProtKB-KW"/>
</dbReference>
<feature type="domain" description="Peptidase M16 C-terminal" evidence="5">
    <location>
        <begin position="211"/>
        <end position="389"/>
    </location>
</feature>
<dbReference type="RefSeq" id="WP_284053668.1">
    <property type="nucleotide sequence ID" value="NZ_JAGRQC010000002.1"/>
</dbReference>
<name>A0A8T4IJ87_9SPHN</name>
<protein>
    <submittedName>
        <fullName evidence="6">Insulinase family protein</fullName>
    </submittedName>
</protein>
<dbReference type="SUPFAM" id="SSF63411">
    <property type="entry name" value="LuxS/MPP-like metallohydrolase"/>
    <property type="match status" value="4"/>
</dbReference>
<dbReference type="EMBL" id="JAGRQC010000002">
    <property type="protein sequence ID" value="MBR0552389.1"/>
    <property type="molecule type" value="Genomic_DNA"/>
</dbReference>
<dbReference type="PANTHER" id="PTHR11851:SF49">
    <property type="entry name" value="MITOCHONDRIAL-PROCESSING PEPTIDASE SUBUNIT ALPHA"/>
    <property type="match status" value="1"/>
</dbReference>
<dbReference type="InterPro" id="IPR011249">
    <property type="entry name" value="Metalloenz_LuxS/M16"/>
</dbReference>
<feature type="domain" description="Peptidase M16 C-terminal" evidence="5">
    <location>
        <begin position="678"/>
        <end position="854"/>
    </location>
</feature>
<dbReference type="InterPro" id="IPR011765">
    <property type="entry name" value="Pept_M16_N"/>
</dbReference>
<sequence length="953" mass="101427">MRLTRAALMLGAALLPLTAAARTLTAEPAAATAQAGADAVKPLNFTERTLANGMQVYAIRDTSTSNVSVQVWYKVGSVNDPKGRSGFAHMFEHLMFKGTRNLAPEQMDRLTEDVGGFNNASTNDDYTNYYEVVPANHLQRLLFAEADRMSGLVVDQKNFDSERHVVEEELRSRVLAQPYGKLFYLYFPEMSFRTSPYGRPGIGSIEDLDSATLTDLRAFHATYYRPDNAILVVSGNFDPAQLNKWVDKYFGDLKNPDRPIPGVNLQEPERTKPVDYTVYEPNTPLPAVAISYPLPPDNSPDMPALEVLDAILSGGHHSRLYDNVVYKDQLAAQANTYLDTKRGPGALAVYAIMAGGKTADQGVAALRQQIAALRDAPVTPEELSEAKNEIVTNALHGRETAQGKASTLAQSVIIDGDPHAADKQLAEIQKVTAADVQRVARKYLAEDRSATLRYLPESAKPADAKSDTLGVSDTIAVKPLTPPANIPVVTAATGADRIPLPKPGAPVKANIPTPHVSTLPNGVKLVVVERHDLPLVSALVSVNGGSVLDPKGKAGLASITDELLTKGTATRSATEIAEQIESLGGSIGSGSSWDSGTASVDVRSNEIEPAMRILADVAQNPAFAQGEIDRERKQTIDGINVQLKNPAALAAMAANRAVFGDAPYGHLDSGTPKSLGAIGRDDIAAAYDATWRPDRATIVMVGDVTQAQAQQLATRYFGSWKAPAGAAAAPVPATTSYPAPRVIVVDMPDAGQAGVVVARPGIARNNPEYYAGQVANSVLGGGYSSRLNEEVRVKRGLAYGAGSSLDARRRGGVVSARTQTKNPSAAEVVSIMVDQMKKMGTEPVKSDELEPRKATLIGGFGRAAETNSSVASILASYVSEDVPVSEIDKFIPEVQGVNAAQVQSAAARLLDPSKASIVVVGDAKQFVGDLRKTYPDLEVIEAKDLDLDSATLK</sequence>
<dbReference type="InterPro" id="IPR007863">
    <property type="entry name" value="Peptidase_M16_C"/>
</dbReference>
<feature type="signal peptide" evidence="3">
    <location>
        <begin position="1"/>
        <end position="21"/>
    </location>
</feature>
<dbReference type="Pfam" id="PF05193">
    <property type="entry name" value="Peptidase_M16_C"/>
    <property type="match status" value="2"/>
</dbReference>
<keyword evidence="2" id="KW-0482">Metalloprotease</keyword>
<organism evidence="6 7">
    <name type="scientific">Stakelama marina</name>
    <dbReference type="NCBI Taxonomy" id="2826939"/>
    <lineage>
        <taxon>Bacteria</taxon>
        <taxon>Pseudomonadati</taxon>
        <taxon>Pseudomonadota</taxon>
        <taxon>Alphaproteobacteria</taxon>
        <taxon>Sphingomonadales</taxon>
        <taxon>Sphingomonadaceae</taxon>
        <taxon>Stakelama</taxon>
    </lineage>
</organism>
<keyword evidence="2" id="KW-0378">Hydrolase</keyword>
<evidence type="ECO:0000259" key="5">
    <source>
        <dbReference type="Pfam" id="PF05193"/>
    </source>
</evidence>
<gene>
    <name evidence="6" type="ORF">J7S20_07715</name>
</gene>
<comment type="similarity">
    <text evidence="1">Belongs to the peptidase M16 family.</text>
</comment>
<proteinExistence type="inferred from homology"/>
<keyword evidence="7" id="KW-1185">Reference proteome</keyword>
<evidence type="ECO:0000256" key="2">
    <source>
        <dbReference type="ARBA" id="ARBA00023049"/>
    </source>
</evidence>